<dbReference type="SUPFAM" id="SSF55174">
    <property type="entry name" value="Alpha-L RNA-binding motif"/>
    <property type="match status" value="1"/>
</dbReference>
<dbReference type="InterPro" id="IPR036986">
    <property type="entry name" value="S4_RNA-bd_sf"/>
</dbReference>
<comment type="similarity">
    <text evidence="1 5">Belongs to the pseudouridine synthase RluA family.</text>
</comment>
<dbReference type="Proteomes" id="UP001597295">
    <property type="component" value="Unassembled WGS sequence"/>
</dbReference>
<keyword evidence="2 5" id="KW-0413">Isomerase</keyword>
<keyword evidence="4" id="KW-0694">RNA-binding</keyword>
<evidence type="ECO:0000256" key="1">
    <source>
        <dbReference type="ARBA" id="ARBA00010876"/>
    </source>
</evidence>
<evidence type="ECO:0000256" key="5">
    <source>
        <dbReference type="RuleBase" id="RU362028"/>
    </source>
</evidence>
<dbReference type="Gene3D" id="3.10.290.10">
    <property type="entry name" value="RNA-binding S4 domain"/>
    <property type="match status" value="1"/>
</dbReference>
<dbReference type="InterPro" id="IPR006145">
    <property type="entry name" value="PsdUridine_synth_RsuA/RluA"/>
</dbReference>
<evidence type="ECO:0000313" key="8">
    <source>
        <dbReference type="Proteomes" id="UP001597295"/>
    </source>
</evidence>
<dbReference type="EMBL" id="JBHUIP010000012">
    <property type="protein sequence ID" value="MFD2263707.1"/>
    <property type="molecule type" value="Genomic_DNA"/>
</dbReference>
<comment type="caution">
    <text evidence="7">The sequence shown here is derived from an EMBL/GenBank/DDBJ whole genome shotgun (WGS) entry which is preliminary data.</text>
</comment>
<dbReference type="PROSITE" id="PS01129">
    <property type="entry name" value="PSI_RLU"/>
    <property type="match status" value="1"/>
</dbReference>
<dbReference type="PANTHER" id="PTHR21600">
    <property type="entry name" value="MITOCHONDRIAL RNA PSEUDOURIDINE SYNTHASE"/>
    <property type="match status" value="1"/>
</dbReference>
<accession>A0ABW5DRD9</accession>
<dbReference type="InterPro" id="IPR006225">
    <property type="entry name" value="PsdUridine_synth_RluC/D"/>
</dbReference>
<dbReference type="NCBIfam" id="TIGR00005">
    <property type="entry name" value="rluA_subfam"/>
    <property type="match status" value="1"/>
</dbReference>
<dbReference type="Pfam" id="PF01479">
    <property type="entry name" value="S4"/>
    <property type="match status" value="1"/>
</dbReference>
<reference evidence="8" key="1">
    <citation type="journal article" date="2019" name="Int. J. Syst. Evol. Microbiol.">
        <title>The Global Catalogue of Microorganisms (GCM) 10K type strain sequencing project: providing services to taxonomists for standard genome sequencing and annotation.</title>
        <authorList>
            <consortium name="The Broad Institute Genomics Platform"/>
            <consortium name="The Broad Institute Genome Sequencing Center for Infectious Disease"/>
            <person name="Wu L."/>
            <person name="Ma J."/>
        </authorList>
    </citation>
    <scope>NUCLEOTIDE SEQUENCE [LARGE SCALE GENOMIC DNA]</scope>
    <source>
        <strain evidence="8">CGMCC 1.19062</strain>
    </source>
</reference>
<dbReference type="InterPro" id="IPR050188">
    <property type="entry name" value="RluA_PseudoU_synthase"/>
</dbReference>
<dbReference type="CDD" id="cd00165">
    <property type="entry name" value="S4"/>
    <property type="match status" value="1"/>
</dbReference>
<comment type="catalytic activity">
    <reaction evidence="5">
        <text>a uridine in RNA = a pseudouridine in RNA</text>
        <dbReference type="Rhea" id="RHEA:48348"/>
        <dbReference type="Rhea" id="RHEA-COMP:12068"/>
        <dbReference type="Rhea" id="RHEA-COMP:12069"/>
        <dbReference type="ChEBI" id="CHEBI:65314"/>
        <dbReference type="ChEBI" id="CHEBI:65315"/>
    </reaction>
</comment>
<feature type="domain" description="RNA-binding S4" evidence="6">
    <location>
        <begin position="16"/>
        <end position="82"/>
    </location>
</feature>
<dbReference type="GO" id="GO:0016853">
    <property type="term" value="F:isomerase activity"/>
    <property type="evidence" value="ECO:0007669"/>
    <property type="project" value="UniProtKB-KW"/>
</dbReference>
<evidence type="ECO:0000256" key="4">
    <source>
        <dbReference type="PROSITE-ProRule" id="PRU00182"/>
    </source>
</evidence>
<evidence type="ECO:0000256" key="3">
    <source>
        <dbReference type="ARBA" id="ARBA00036882"/>
    </source>
</evidence>
<dbReference type="InterPro" id="IPR006224">
    <property type="entry name" value="PsdUridine_synth_RluA-like_CS"/>
</dbReference>
<protein>
    <recommendedName>
        <fullName evidence="5">Pseudouridine synthase</fullName>
        <ecNumber evidence="5">5.4.99.-</ecNumber>
    </recommendedName>
</protein>
<dbReference type="Gene3D" id="3.30.2350.10">
    <property type="entry name" value="Pseudouridine synthase"/>
    <property type="match status" value="1"/>
</dbReference>
<comment type="catalytic activity">
    <reaction evidence="3">
        <text>uridine(1911/1915/1917) in 23S rRNA = pseudouridine(1911/1915/1917) in 23S rRNA</text>
        <dbReference type="Rhea" id="RHEA:42524"/>
        <dbReference type="Rhea" id="RHEA-COMP:10097"/>
        <dbReference type="Rhea" id="RHEA-COMP:10098"/>
        <dbReference type="ChEBI" id="CHEBI:65314"/>
        <dbReference type="ChEBI" id="CHEBI:65315"/>
        <dbReference type="EC" id="5.4.99.23"/>
    </reaction>
</comment>
<dbReference type="SMART" id="SM00363">
    <property type="entry name" value="S4"/>
    <property type="match status" value="1"/>
</dbReference>
<dbReference type="PANTHER" id="PTHR21600:SF44">
    <property type="entry name" value="RIBOSOMAL LARGE SUBUNIT PSEUDOURIDINE SYNTHASE D"/>
    <property type="match status" value="1"/>
</dbReference>
<dbReference type="RefSeq" id="WP_379876736.1">
    <property type="nucleotide sequence ID" value="NZ_JBHUIP010000012.1"/>
</dbReference>
<evidence type="ECO:0000259" key="6">
    <source>
        <dbReference type="SMART" id="SM00363"/>
    </source>
</evidence>
<dbReference type="EC" id="5.4.99.-" evidence="5"/>
<comment type="function">
    <text evidence="5">Responsible for synthesis of pseudouridine from uracil.</text>
</comment>
<dbReference type="PROSITE" id="PS50889">
    <property type="entry name" value="S4"/>
    <property type="match status" value="1"/>
</dbReference>
<keyword evidence="8" id="KW-1185">Reference proteome</keyword>
<gene>
    <name evidence="7" type="ORF">ACFSM5_12475</name>
</gene>
<dbReference type="CDD" id="cd02869">
    <property type="entry name" value="PseudoU_synth_RluA_like"/>
    <property type="match status" value="1"/>
</dbReference>
<dbReference type="SUPFAM" id="SSF55120">
    <property type="entry name" value="Pseudouridine synthase"/>
    <property type="match status" value="1"/>
</dbReference>
<name>A0ABW5DRD9_9PROT</name>
<dbReference type="Pfam" id="PF00849">
    <property type="entry name" value="PseudoU_synth_2"/>
    <property type="match status" value="1"/>
</dbReference>
<dbReference type="InterPro" id="IPR020103">
    <property type="entry name" value="PsdUridine_synth_cat_dom_sf"/>
</dbReference>
<organism evidence="7 8">
    <name type="scientific">Lacibacterium aquatile</name>
    <dbReference type="NCBI Taxonomy" id="1168082"/>
    <lineage>
        <taxon>Bacteria</taxon>
        <taxon>Pseudomonadati</taxon>
        <taxon>Pseudomonadota</taxon>
        <taxon>Alphaproteobacteria</taxon>
        <taxon>Rhodospirillales</taxon>
        <taxon>Rhodospirillaceae</taxon>
    </lineage>
</organism>
<dbReference type="InterPro" id="IPR002942">
    <property type="entry name" value="S4_RNA-bd"/>
</dbReference>
<evidence type="ECO:0000256" key="2">
    <source>
        <dbReference type="ARBA" id="ARBA00023235"/>
    </source>
</evidence>
<proteinExistence type="inferred from homology"/>
<sequence>MTAPLHLTLPDELSGERLDRALAVQLPDLSRSRLKTLIEEGRVSLVGGATVTDPSVRVKGGQSFAILPPDPEPAEPVPQDIALAVVYEDDALIVIDKPAGMVVHPAPGNPDGTLVNALIFHCGDSLKGIGGELRPGIVHRIDKETSGLLVAAKTEVALNGLAAQFAAHDVERCYRAFVWGAPVPGSGEIEGPIGRHPIDRKKMAVVSKGGKPALTRYKTVARFGGGIASEVECRLATGRTHQIRVHMTKIGHPLLGDPVYGNPKVKGTSAPLAKFLKDWQRQALHAATLGFRHPVTGEALRFESALPHDLTILEAYLKQLHIP</sequence>
<evidence type="ECO:0000313" key="7">
    <source>
        <dbReference type="EMBL" id="MFD2263707.1"/>
    </source>
</evidence>